<dbReference type="AlphaFoldDB" id="Q1CYK2"/>
<evidence type="ECO:0000313" key="3">
    <source>
        <dbReference type="Proteomes" id="UP000002402"/>
    </source>
</evidence>
<dbReference type="HOGENOM" id="CLU_1625311_0_0_7"/>
<reference evidence="2 3" key="1">
    <citation type="journal article" date="2006" name="Proc. Natl. Acad. Sci. U.S.A.">
        <title>Evolution of sensory complexity recorded in a myxobacterial genome.</title>
        <authorList>
            <person name="Goldman B.S."/>
            <person name="Nierman W.C."/>
            <person name="Kaiser D."/>
            <person name="Slater S.C."/>
            <person name="Durkin A.S."/>
            <person name="Eisen J.A."/>
            <person name="Ronning C.M."/>
            <person name="Barbazuk W.B."/>
            <person name="Blanchard M."/>
            <person name="Field C."/>
            <person name="Halling C."/>
            <person name="Hinkle G."/>
            <person name="Iartchuk O."/>
            <person name="Kim H.S."/>
            <person name="Mackenzie C."/>
            <person name="Madupu R."/>
            <person name="Miller N."/>
            <person name="Shvartsbeyn A."/>
            <person name="Sullivan S.A."/>
            <person name="Vaudin M."/>
            <person name="Wiegand R."/>
            <person name="Kaplan H.B."/>
        </authorList>
    </citation>
    <scope>NUCLEOTIDE SEQUENCE [LARGE SCALE GENOMIC DNA]</scope>
    <source>
        <strain evidence="3">DK1622</strain>
    </source>
</reference>
<organism evidence="2 3">
    <name type="scientific">Myxococcus xanthus (strain DK1622)</name>
    <dbReference type="NCBI Taxonomy" id="246197"/>
    <lineage>
        <taxon>Bacteria</taxon>
        <taxon>Pseudomonadati</taxon>
        <taxon>Myxococcota</taxon>
        <taxon>Myxococcia</taxon>
        <taxon>Myxococcales</taxon>
        <taxon>Cystobacterineae</taxon>
        <taxon>Myxococcaceae</taxon>
        <taxon>Myxococcus</taxon>
    </lineage>
</organism>
<gene>
    <name evidence="2" type="ordered locus">MXAN_6397</name>
</gene>
<evidence type="ECO:0000313" key="2">
    <source>
        <dbReference type="EMBL" id="ABF85890.1"/>
    </source>
</evidence>
<dbReference type="InterPro" id="IPR013114">
    <property type="entry name" value="FabA_FabZ"/>
</dbReference>
<dbReference type="EnsemblBacteria" id="ABF85890">
    <property type="protein sequence ID" value="ABF85890"/>
    <property type="gene ID" value="MXAN_6397"/>
</dbReference>
<name>Q1CYK2_MYXXD</name>
<keyword evidence="3" id="KW-1185">Reference proteome</keyword>
<proteinExistence type="predicted"/>
<dbReference type="Pfam" id="PF07977">
    <property type="entry name" value="FabA"/>
    <property type="match status" value="1"/>
</dbReference>
<dbReference type="GO" id="GO:0016829">
    <property type="term" value="F:lyase activity"/>
    <property type="evidence" value="ECO:0007669"/>
    <property type="project" value="UniProtKB-KW"/>
</dbReference>
<dbReference type="Gene3D" id="3.10.129.10">
    <property type="entry name" value="Hotdog Thioesterase"/>
    <property type="match status" value="1"/>
</dbReference>
<dbReference type="PANTHER" id="PTHR30272:SF1">
    <property type="entry name" value="3-HYDROXYACYL-[ACYL-CARRIER-PROTEIN] DEHYDRATASE"/>
    <property type="match status" value="1"/>
</dbReference>
<dbReference type="KEGG" id="mxa:MXAN_6397"/>
<dbReference type="SUPFAM" id="SSF54637">
    <property type="entry name" value="Thioesterase/thiol ester dehydrase-isomerase"/>
    <property type="match status" value="1"/>
</dbReference>
<accession>Q1CYK2</accession>
<dbReference type="STRING" id="246197.MXAN_6397"/>
<dbReference type="Proteomes" id="UP000002402">
    <property type="component" value="Chromosome"/>
</dbReference>
<protein>
    <submittedName>
        <fullName evidence="2">(3R)-hydroxymyristoyl-(Acyl-carrier-protein) dehydratase</fullName>
    </submittedName>
</protein>
<dbReference type="InterPro" id="IPR029069">
    <property type="entry name" value="HotDog_dom_sf"/>
</dbReference>
<evidence type="ECO:0000256" key="1">
    <source>
        <dbReference type="ARBA" id="ARBA00023239"/>
    </source>
</evidence>
<keyword evidence="1" id="KW-0456">Lyase</keyword>
<sequence length="163" mass="17923">MRAAPWPWCCAGVLMTEHPMARIYGGTPHRFPMLLVDTVETLSPGFGRTFKQVSGNEMMFERFGDAPPALPSCLLVDALGQVAIMLLREPDEVTPSVWYLGGIETMTFHTPIPAGSVLRMEANILKRWRTTVRVEVKAWADAVPAASGVMVLSQRGSKSHESP</sequence>
<dbReference type="eggNOG" id="COG0764">
    <property type="taxonomic scope" value="Bacteria"/>
</dbReference>
<dbReference type="EMBL" id="CP000113">
    <property type="protein sequence ID" value="ABF85890.1"/>
    <property type="molecule type" value="Genomic_DNA"/>
</dbReference>
<dbReference type="PANTHER" id="PTHR30272">
    <property type="entry name" value="3-HYDROXYACYL-[ACYL-CARRIER-PROTEIN] DEHYDRATASE"/>
    <property type="match status" value="1"/>
</dbReference>